<gene>
    <name evidence="4" type="ORF">GBA63_10180</name>
</gene>
<dbReference type="SUPFAM" id="SSF47598">
    <property type="entry name" value="Ribbon-helix-helix"/>
    <property type="match status" value="1"/>
</dbReference>
<dbReference type="InterPro" id="IPR014795">
    <property type="entry name" value="TacA_1-like"/>
</dbReference>
<proteinExistence type="inferred from homology"/>
<reference evidence="4 5" key="1">
    <citation type="submission" date="2019-10" db="EMBL/GenBank/DDBJ databases">
        <title>Rubrobacter sp nov SCSIO 52090 isolated from a deep-sea sediment in the South China Sea.</title>
        <authorList>
            <person name="Chen R.W."/>
        </authorList>
    </citation>
    <scope>NUCLEOTIDE SEQUENCE [LARGE SCALE GENOMIC DNA]</scope>
    <source>
        <strain evidence="4 5">SCSIO 52909</strain>
    </source>
</reference>
<evidence type="ECO:0000313" key="5">
    <source>
        <dbReference type="Proteomes" id="UP000501452"/>
    </source>
</evidence>
<dbReference type="InterPro" id="IPR010985">
    <property type="entry name" value="Ribbon_hlx_hlx"/>
</dbReference>
<dbReference type="AlphaFoldDB" id="A0A6G8Q910"/>
<dbReference type="PANTHER" id="PTHR35401">
    <property type="entry name" value="COPG FAMILY HELIX-TURN-HELIX PROTEIN-RELATED-RELATED"/>
    <property type="match status" value="1"/>
</dbReference>
<dbReference type="Gene3D" id="1.20.5.780">
    <property type="entry name" value="Single helix bin"/>
    <property type="match status" value="1"/>
</dbReference>
<feature type="compositionally biased region" description="Basic and acidic residues" evidence="3">
    <location>
        <begin position="121"/>
        <end position="137"/>
    </location>
</feature>
<evidence type="ECO:0000256" key="3">
    <source>
        <dbReference type="SAM" id="MobiDB-lite"/>
    </source>
</evidence>
<dbReference type="PANTHER" id="PTHR35401:SF2">
    <property type="entry name" value="ABC-TYPE TRANSPORT SYSTEM"/>
    <property type="match status" value="1"/>
</dbReference>
<dbReference type="Proteomes" id="UP000501452">
    <property type="component" value="Chromosome"/>
</dbReference>
<dbReference type="EMBL" id="CP045119">
    <property type="protein sequence ID" value="QIN82974.1"/>
    <property type="molecule type" value="Genomic_DNA"/>
</dbReference>
<evidence type="ECO:0000256" key="2">
    <source>
        <dbReference type="ARBA" id="ARBA00049988"/>
    </source>
</evidence>
<name>A0A6G8Q910_9ACTN</name>
<keyword evidence="1" id="KW-1277">Toxin-antitoxin system</keyword>
<dbReference type="KEGG" id="rub:GBA63_10180"/>
<feature type="region of interest" description="Disordered" evidence="3">
    <location>
        <begin position="121"/>
        <end position="146"/>
    </location>
</feature>
<comment type="similarity">
    <text evidence="2">Belongs to the TacA antitoxin family.</text>
</comment>
<keyword evidence="5" id="KW-1185">Reference proteome</keyword>
<dbReference type="GO" id="GO:0006355">
    <property type="term" value="P:regulation of DNA-templated transcription"/>
    <property type="evidence" value="ECO:0007669"/>
    <property type="project" value="InterPro"/>
</dbReference>
<evidence type="ECO:0000256" key="1">
    <source>
        <dbReference type="ARBA" id="ARBA00022649"/>
    </source>
</evidence>
<evidence type="ECO:0000313" key="4">
    <source>
        <dbReference type="EMBL" id="QIN82974.1"/>
    </source>
</evidence>
<sequence length="146" mass="16299">MEACFVQRYAVQCVSQVDRVLLTVPSDASEILEEERPVVEVKDQKRLDLRVSSTEKETIARAAALSGHTISEFIRGTMLAAANKEIREHEVIRLTNEGSRAFVAALMEPPEPNENLRRLARESRLARPPKDSGRTDEASTTETPVL</sequence>
<dbReference type="Pfam" id="PF08681">
    <property type="entry name" value="TacA1"/>
    <property type="match status" value="1"/>
</dbReference>
<protein>
    <submittedName>
        <fullName evidence="4">DUF1778 domain-containing protein</fullName>
    </submittedName>
</protein>
<accession>A0A6G8Q910</accession>
<organism evidence="4 5">
    <name type="scientific">Rubrobacter tropicus</name>
    <dbReference type="NCBI Taxonomy" id="2653851"/>
    <lineage>
        <taxon>Bacteria</taxon>
        <taxon>Bacillati</taxon>
        <taxon>Actinomycetota</taxon>
        <taxon>Rubrobacteria</taxon>
        <taxon>Rubrobacterales</taxon>
        <taxon>Rubrobacteraceae</taxon>
        <taxon>Rubrobacter</taxon>
    </lineage>
</organism>